<dbReference type="AlphaFoldDB" id="A0A4R6YFX1"/>
<dbReference type="EMBL" id="SNZH01000036">
    <property type="protein sequence ID" value="TDR35357.1"/>
    <property type="molecule type" value="Genomic_DNA"/>
</dbReference>
<evidence type="ECO:0000313" key="2">
    <source>
        <dbReference type="Proteomes" id="UP000295293"/>
    </source>
</evidence>
<dbReference type="Gene3D" id="3.40.50.1110">
    <property type="entry name" value="SGNH hydrolase"/>
    <property type="match status" value="1"/>
</dbReference>
<dbReference type="Proteomes" id="UP000295293">
    <property type="component" value="Unassembled WGS sequence"/>
</dbReference>
<dbReference type="InterPro" id="IPR036514">
    <property type="entry name" value="SGNH_hydro_sf"/>
</dbReference>
<organism evidence="1 2">
    <name type="scientific">Tahibacter aquaticus</name>
    <dbReference type="NCBI Taxonomy" id="520092"/>
    <lineage>
        <taxon>Bacteria</taxon>
        <taxon>Pseudomonadati</taxon>
        <taxon>Pseudomonadota</taxon>
        <taxon>Gammaproteobacteria</taxon>
        <taxon>Lysobacterales</taxon>
        <taxon>Rhodanobacteraceae</taxon>
        <taxon>Tahibacter</taxon>
    </lineage>
</organism>
<name>A0A4R6YFX1_9GAMM</name>
<accession>A0A4R6YFX1</accession>
<evidence type="ECO:0000313" key="1">
    <source>
        <dbReference type="EMBL" id="TDR35357.1"/>
    </source>
</evidence>
<protein>
    <recommendedName>
        <fullName evidence="3">GDSL-like lipase/acylhydrolase family protein</fullName>
    </recommendedName>
</protein>
<dbReference type="SUPFAM" id="SSF52266">
    <property type="entry name" value="SGNH hydrolase"/>
    <property type="match status" value="1"/>
</dbReference>
<reference evidence="1 2" key="1">
    <citation type="submission" date="2019-03" db="EMBL/GenBank/DDBJ databases">
        <title>Genomic Encyclopedia of Type Strains, Phase IV (KMG-IV): sequencing the most valuable type-strain genomes for metagenomic binning, comparative biology and taxonomic classification.</title>
        <authorList>
            <person name="Goeker M."/>
        </authorList>
    </citation>
    <scope>NUCLEOTIDE SEQUENCE [LARGE SCALE GENOMIC DNA]</scope>
    <source>
        <strain evidence="1 2">DSM 21667</strain>
    </source>
</reference>
<gene>
    <name evidence="1" type="ORF">DFR29_1368</name>
</gene>
<evidence type="ECO:0008006" key="3">
    <source>
        <dbReference type="Google" id="ProtNLM"/>
    </source>
</evidence>
<dbReference type="RefSeq" id="WP_133822012.1">
    <property type="nucleotide sequence ID" value="NZ_SNZH01000036.1"/>
</dbReference>
<comment type="caution">
    <text evidence="1">The sequence shown here is derived from an EMBL/GenBank/DDBJ whole genome shotgun (WGS) entry which is preliminary data.</text>
</comment>
<sequence>MPPIQTGRAGSAAASPRTQRSLDLEIVEAGIAKKLPVLDALSAARRQRTAAGGAPASPTALRLLAQGDSWLDRGPTDLADSLRRDSGHRVTSLAISGSTLDQVAYGTLPLDHLGVAGADHVSRAEDLIYTMQSVRPGALLLSAGGNDVKGGALGLIGSALSSSKGFDAGAVRRHVANAFAQPYRDLVALVTAKAERMGRRVPIVIHGYDYLRVSERARWAAARLGRGAGELLETVGRAFVDAFHDVLSDLAEEHPGTVFLADLRGTLTDAVDWADEIHTSARGFTRLAGKVDGVLRSALAQQAAS</sequence>
<proteinExistence type="predicted"/>
<dbReference type="OrthoDB" id="6194308at2"/>
<keyword evidence="2" id="KW-1185">Reference proteome</keyword>
<dbReference type="GO" id="GO:0016788">
    <property type="term" value="F:hydrolase activity, acting on ester bonds"/>
    <property type="evidence" value="ECO:0007669"/>
    <property type="project" value="UniProtKB-ARBA"/>
</dbReference>